<evidence type="ECO:0000256" key="2">
    <source>
        <dbReference type="SAM" id="MobiDB-lite"/>
    </source>
</evidence>
<feature type="region of interest" description="Disordered" evidence="2">
    <location>
        <begin position="185"/>
        <end position="209"/>
    </location>
</feature>
<dbReference type="AlphaFoldDB" id="A0A835LB12"/>
<proteinExistence type="predicted"/>
<protein>
    <recommendedName>
        <fullName evidence="5">Endonuclease-reverse transcriptase</fullName>
    </recommendedName>
</protein>
<keyword evidence="4" id="KW-1185">Reference proteome</keyword>
<evidence type="ECO:0008006" key="5">
    <source>
        <dbReference type="Google" id="ProtNLM"/>
    </source>
</evidence>
<gene>
    <name evidence="3" type="ORF">HW555_001605</name>
</gene>
<evidence type="ECO:0000256" key="1">
    <source>
        <dbReference type="SAM" id="Coils"/>
    </source>
</evidence>
<name>A0A835LB12_SPOEX</name>
<dbReference type="EMBL" id="JACKWZ010000013">
    <property type="protein sequence ID" value="KAF9422821.1"/>
    <property type="molecule type" value="Genomic_DNA"/>
</dbReference>
<evidence type="ECO:0000313" key="4">
    <source>
        <dbReference type="Proteomes" id="UP000648187"/>
    </source>
</evidence>
<sequence length="276" mass="32710">MELLLRKLDEKLEKQANLITQSVTKNVTEAIDEKMNAIMEENKLLKNKVLELELKIKSLEREKRKNNLVFFGVEEIGKTERELVDYIKDTIEESGVQMNSQEISNIYRIGKQAENKNRPVVVSLTTQWKKHLILQNKSRFPSKIYVKEDYSKETLEKRKQLMSQLEEEKKKGNIAYLKHDKLIVKKPGDNSRDKRRREPSDSPDQTTQFKSDLAKKVTLWYPRENTRKPGRPKSRWSDDIRLTLGPFWTRVAEDRAQWRELEEAYAKRHAELRDIL</sequence>
<keyword evidence="1" id="KW-0175">Coiled coil</keyword>
<comment type="caution">
    <text evidence="3">The sequence shown here is derived from an EMBL/GenBank/DDBJ whole genome shotgun (WGS) entry which is preliminary data.</text>
</comment>
<dbReference type="Proteomes" id="UP000648187">
    <property type="component" value="Unassembled WGS sequence"/>
</dbReference>
<evidence type="ECO:0000313" key="3">
    <source>
        <dbReference type="EMBL" id="KAF9422821.1"/>
    </source>
</evidence>
<dbReference type="Gene3D" id="3.30.70.1820">
    <property type="entry name" value="L1 transposable element, RRM domain"/>
    <property type="match status" value="1"/>
</dbReference>
<feature type="compositionally biased region" description="Basic and acidic residues" evidence="2">
    <location>
        <begin position="185"/>
        <end position="200"/>
    </location>
</feature>
<reference evidence="3" key="1">
    <citation type="submission" date="2020-08" db="EMBL/GenBank/DDBJ databases">
        <title>Spodoptera exigua strain:BAW_Kor-Di-RS1 Genome sequencing and assembly.</title>
        <authorList>
            <person name="Kim J."/>
            <person name="Nam H.Y."/>
            <person name="Kwon M."/>
            <person name="Choi J.H."/>
            <person name="Cho S.R."/>
            <person name="Kim G.-H."/>
        </authorList>
    </citation>
    <scope>NUCLEOTIDE SEQUENCE</scope>
    <source>
        <strain evidence="3">BAW_Kor-Di-RS1</strain>
        <tissue evidence="3">Whole-body</tissue>
    </source>
</reference>
<feature type="coiled-coil region" evidence="1">
    <location>
        <begin position="35"/>
        <end position="69"/>
    </location>
</feature>
<accession>A0A835LB12</accession>
<organism evidence="3 4">
    <name type="scientific">Spodoptera exigua</name>
    <name type="common">Beet armyworm</name>
    <name type="synonym">Noctua fulgens</name>
    <dbReference type="NCBI Taxonomy" id="7107"/>
    <lineage>
        <taxon>Eukaryota</taxon>
        <taxon>Metazoa</taxon>
        <taxon>Ecdysozoa</taxon>
        <taxon>Arthropoda</taxon>
        <taxon>Hexapoda</taxon>
        <taxon>Insecta</taxon>
        <taxon>Pterygota</taxon>
        <taxon>Neoptera</taxon>
        <taxon>Endopterygota</taxon>
        <taxon>Lepidoptera</taxon>
        <taxon>Glossata</taxon>
        <taxon>Ditrysia</taxon>
        <taxon>Noctuoidea</taxon>
        <taxon>Noctuidae</taxon>
        <taxon>Amphipyrinae</taxon>
        <taxon>Spodoptera</taxon>
    </lineage>
</organism>